<evidence type="ECO:0000256" key="1">
    <source>
        <dbReference type="ARBA" id="ARBA00009800"/>
    </source>
</evidence>
<dbReference type="SUPFAM" id="SSF51445">
    <property type="entry name" value="(Trans)glycosidases"/>
    <property type="match status" value="1"/>
</dbReference>
<reference evidence="3" key="1">
    <citation type="submission" date="2022-01" db="EMBL/GenBank/DDBJ databases">
        <authorList>
            <person name="King R."/>
        </authorList>
    </citation>
    <scope>NUCLEOTIDE SEQUENCE</scope>
</reference>
<dbReference type="Pfam" id="PF03662">
    <property type="entry name" value="Glyco_hydro_79n"/>
    <property type="match status" value="1"/>
</dbReference>
<dbReference type="GO" id="GO:0031012">
    <property type="term" value="C:extracellular matrix"/>
    <property type="evidence" value="ECO:0007669"/>
    <property type="project" value="TreeGrafter"/>
</dbReference>
<sequence length="536" mass="61382">MRLICYDSFVRCNYVSIIFLLTVGVIVYILIFEREVQADYEYKSFRQGVVKNVLLNFLKTPPDKVVEFTIDLEYSLHNVDKRFLSFSIDSSQIYKGLRNPSLREKWLVRQISHLKGGYLRIGGTAADMLVFSPAFSAWPDRELPLDGGHCSFYVKNCTKPPKHKKFSMSAVDWNEINNFAIKTGLKLLFDFNVLLREYGYWNSSNGELLLDFSFAYHYEIDWQLGNEPNAFKHVFGVEIEPATLAKDFNSLKKLLQQYTLYNSSLVIGPDVTNPHDLEMPPEEFLLDFLKAEPNIDVISWHHYNTGPEATLEDFLNVETYDDFLKSYKIIQETIKKSKIPSKPVWLTETGSSYGGGAKDLSNRFVASLLWADKLGLGAKAGISVIVRQSLYRGEYSLLNSTTLKPNPDYWVSVLHKTLVRETVLNLTVLSKSYDGTLRAYAHCSKKDSVVIFGVNLSKQSQGFYLPLNNTGYLYSLYSDDLQSRSMMLNGYKLFLGYEDRLPIFKPVKVSMKEVVPIPPYSIFFIQVEIMHPACFP</sequence>
<dbReference type="InterPro" id="IPR017853">
    <property type="entry name" value="GH"/>
</dbReference>
<dbReference type="EMBL" id="OV725081">
    <property type="protein sequence ID" value="CAH1401599.1"/>
    <property type="molecule type" value="Genomic_DNA"/>
</dbReference>
<proteinExistence type="inferred from homology"/>
<dbReference type="InterPro" id="IPR005199">
    <property type="entry name" value="Glyco_hydro_79"/>
</dbReference>
<evidence type="ECO:0000256" key="2">
    <source>
        <dbReference type="SAM" id="Phobius"/>
    </source>
</evidence>
<keyword evidence="2" id="KW-1133">Transmembrane helix</keyword>
<comment type="similarity">
    <text evidence="1">Belongs to the glycosyl hydrolase 79 family.</text>
</comment>
<keyword evidence="2" id="KW-0472">Membrane</keyword>
<dbReference type="GO" id="GO:0016020">
    <property type="term" value="C:membrane"/>
    <property type="evidence" value="ECO:0007669"/>
    <property type="project" value="InterPro"/>
</dbReference>
<name>A0A9P0HGY4_NEZVI</name>
<dbReference type="GO" id="GO:0016798">
    <property type="term" value="F:hydrolase activity, acting on glycosyl bonds"/>
    <property type="evidence" value="ECO:0007669"/>
    <property type="project" value="InterPro"/>
</dbReference>
<evidence type="ECO:0000313" key="4">
    <source>
        <dbReference type="Proteomes" id="UP001152798"/>
    </source>
</evidence>
<gene>
    <name evidence="3" type="ORF">NEZAVI_LOCUS10591</name>
</gene>
<dbReference type="AlphaFoldDB" id="A0A9P0HGY4"/>
<dbReference type="Proteomes" id="UP001152798">
    <property type="component" value="Chromosome 5"/>
</dbReference>
<evidence type="ECO:0000313" key="3">
    <source>
        <dbReference type="EMBL" id="CAH1401599.1"/>
    </source>
</evidence>
<dbReference type="PANTHER" id="PTHR46145">
    <property type="entry name" value="HEPARANASE"/>
    <property type="match status" value="1"/>
</dbReference>
<accession>A0A9P0HGY4</accession>
<keyword evidence="2" id="KW-0812">Transmembrane</keyword>
<dbReference type="GO" id="GO:0005615">
    <property type="term" value="C:extracellular space"/>
    <property type="evidence" value="ECO:0007669"/>
    <property type="project" value="TreeGrafter"/>
</dbReference>
<feature type="transmembrane region" description="Helical" evidence="2">
    <location>
        <begin position="12"/>
        <end position="31"/>
    </location>
</feature>
<organism evidence="3 4">
    <name type="scientific">Nezara viridula</name>
    <name type="common">Southern green stink bug</name>
    <name type="synonym">Cimex viridulus</name>
    <dbReference type="NCBI Taxonomy" id="85310"/>
    <lineage>
        <taxon>Eukaryota</taxon>
        <taxon>Metazoa</taxon>
        <taxon>Ecdysozoa</taxon>
        <taxon>Arthropoda</taxon>
        <taxon>Hexapoda</taxon>
        <taxon>Insecta</taxon>
        <taxon>Pterygota</taxon>
        <taxon>Neoptera</taxon>
        <taxon>Paraneoptera</taxon>
        <taxon>Hemiptera</taxon>
        <taxon>Heteroptera</taxon>
        <taxon>Panheteroptera</taxon>
        <taxon>Pentatomomorpha</taxon>
        <taxon>Pentatomoidea</taxon>
        <taxon>Pentatomidae</taxon>
        <taxon>Pentatominae</taxon>
        <taxon>Nezara</taxon>
    </lineage>
</organism>
<dbReference type="PANTHER" id="PTHR46145:SF4">
    <property type="entry name" value="HEPARANASE"/>
    <property type="match status" value="1"/>
</dbReference>
<protein>
    <recommendedName>
        <fullName evidence="5">Heparanase</fullName>
    </recommendedName>
</protein>
<dbReference type="Gene3D" id="3.20.20.80">
    <property type="entry name" value="Glycosidases"/>
    <property type="match status" value="1"/>
</dbReference>
<evidence type="ECO:0008006" key="5">
    <source>
        <dbReference type="Google" id="ProtNLM"/>
    </source>
</evidence>
<dbReference type="OrthoDB" id="726732at2759"/>
<keyword evidence="4" id="KW-1185">Reference proteome</keyword>